<organism evidence="1 2">
    <name type="scientific">Sulfurimonas gotlandica (strain DSM 19862 / JCM 16533 / GD1)</name>
    <dbReference type="NCBI Taxonomy" id="929558"/>
    <lineage>
        <taxon>Bacteria</taxon>
        <taxon>Pseudomonadati</taxon>
        <taxon>Campylobacterota</taxon>
        <taxon>Epsilonproteobacteria</taxon>
        <taxon>Campylobacterales</taxon>
        <taxon>Sulfurimonadaceae</taxon>
        <taxon>Sulfurimonas</taxon>
    </lineage>
</organism>
<reference evidence="1 2" key="1">
    <citation type="journal article" date="2012" name="Proc. Natl. Acad. Sci. U.S.A.">
        <title>Genome and physiology of a model Epsilonproteobacterium responsible for sulfide detoxification in marine oxygen depletion zones.</title>
        <authorList>
            <person name="Grote J."/>
            <person name="Schott T."/>
            <person name="Bruckner C.G."/>
            <person name="Glockner F.O."/>
            <person name="Jost G."/>
            <person name="Teeling H."/>
            <person name="Labrenz M."/>
            <person name="Jurgens K."/>
        </authorList>
    </citation>
    <scope>NUCLEOTIDE SEQUENCE [LARGE SCALE GENOMIC DNA]</scope>
    <source>
        <strain evidence="1 2">GD1</strain>
    </source>
</reference>
<accession>H1FZ36</accession>
<dbReference type="eggNOG" id="COG4753">
    <property type="taxonomic scope" value="Bacteria"/>
</dbReference>
<keyword evidence="2" id="KW-1185">Reference proteome</keyword>
<dbReference type="HOGENOM" id="CLU_885447_0_0_7"/>
<keyword evidence="1" id="KW-0418">Kinase</keyword>
<evidence type="ECO:0000313" key="2">
    <source>
        <dbReference type="Proteomes" id="UP000006431"/>
    </source>
</evidence>
<evidence type="ECO:0000313" key="1">
    <source>
        <dbReference type="EMBL" id="EHP30920.1"/>
    </source>
</evidence>
<comment type="caution">
    <text evidence="1">The sequence shown here is derived from an EMBL/GenBank/DDBJ whole genome shotgun (WGS) entry which is preliminary data.</text>
</comment>
<dbReference type="AlphaFoldDB" id="B6BP30"/>
<dbReference type="RefSeq" id="WP_008340206.1">
    <property type="nucleotide sequence ID" value="NZ_AFRZ01000001.1"/>
</dbReference>
<proteinExistence type="predicted"/>
<keyword evidence="1" id="KW-0808">Transferase</keyword>
<gene>
    <name evidence="1" type="ORF">SMGD1_2397</name>
</gene>
<dbReference type="Proteomes" id="UP000006431">
    <property type="component" value="Unassembled WGS sequence"/>
</dbReference>
<dbReference type="STRING" id="929558.SMGD1_2397"/>
<sequence length="314" mass="36669">MFEKILKNINLIKDNKEIILDAWIGYKAVQNALKKNDFDIYFYRENFASKVFDYAIGVVESKNKLGECPVIGVMLMLFKKKNIPLSDVFIICVHLKNALLCFANDNTKLDNELISQISELMDFNFEGVIDEYIALYYHDQYINRPNSSNKVEMPTNLKVNKNSSSAIEYLSEIDVENEFIEELDELEYNTLNTLDAKKFITQKAIQDSSKLFARYAKILNRMYDFEELSYTLTILSDLLSKSERSQMNDEMQGYIQTYLKAIINDLRSWRMSIFITKDAQDVHYLDKTLLSSISQLQMTLMPSDDNLEDEIEFF</sequence>
<name>B6BP30_SULGG</name>
<dbReference type="eggNOG" id="COG2205">
    <property type="taxonomic scope" value="Bacteria"/>
</dbReference>
<accession>B6BP30</accession>
<protein>
    <submittedName>
        <fullName evidence="1">Putative multi-sensor hybrid histidine kinase</fullName>
    </submittedName>
</protein>
<dbReference type="PATRIC" id="fig|929558.5.peg.2387"/>
<dbReference type="EMBL" id="AFRZ01000001">
    <property type="protein sequence ID" value="EHP30920.1"/>
    <property type="molecule type" value="Genomic_DNA"/>
</dbReference>
<dbReference type="GO" id="GO:0016301">
    <property type="term" value="F:kinase activity"/>
    <property type="evidence" value="ECO:0007669"/>
    <property type="project" value="UniProtKB-KW"/>
</dbReference>
<dbReference type="OrthoDB" id="5338536at2"/>